<comment type="caution">
    <text evidence="3">The sequence shown here is derived from an EMBL/GenBank/DDBJ whole genome shotgun (WGS) entry which is preliminary data.</text>
</comment>
<dbReference type="PANTHER" id="PTHR42912">
    <property type="entry name" value="METHYLTRANSFERASE"/>
    <property type="match status" value="1"/>
</dbReference>
<dbReference type="Gene3D" id="3.40.50.150">
    <property type="entry name" value="Vaccinia Virus protein VP39"/>
    <property type="match status" value="1"/>
</dbReference>
<dbReference type="Proteomes" id="UP000198406">
    <property type="component" value="Unassembled WGS sequence"/>
</dbReference>
<dbReference type="InParanoid" id="A0A1Z5K742"/>
<evidence type="ECO:0000256" key="1">
    <source>
        <dbReference type="SAM" id="SignalP"/>
    </source>
</evidence>
<dbReference type="InterPro" id="IPR050508">
    <property type="entry name" value="Methyltransf_Superfamily"/>
</dbReference>
<keyword evidence="1" id="KW-0732">Signal</keyword>
<dbReference type="AlphaFoldDB" id="A0A1Z5K742"/>
<protein>
    <recommendedName>
        <fullName evidence="2">Methyltransferase domain-containing protein</fullName>
    </recommendedName>
</protein>
<feature type="domain" description="Methyltransferase" evidence="2">
    <location>
        <begin position="102"/>
        <end position="201"/>
    </location>
</feature>
<dbReference type="InterPro" id="IPR029063">
    <property type="entry name" value="SAM-dependent_MTases_sf"/>
</dbReference>
<dbReference type="GO" id="GO:0008168">
    <property type="term" value="F:methyltransferase activity"/>
    <property type="evidence" value="ECO:0007669"/>
    <property type="project" value="TreeGrafter"/>
</dbReference>
<evidence type="ECO:0000313" key="4">
    <source>
        <dbReference type="Proteomes" id="UP000198406"/>
    </source>
</evidence>
<dbReference type="PANTHER" id="PTHR42912:SF96">
    <property type="entry name" value="METHYLTRANSFERASE DOMAIN-CONTAINING PROTEIN"/>
    <property type="match status" value="1"/>
</dbReference>
<reference evidence="3 4" key="1">
    <citation type="journal article" date="2015" name="Plant Cell">
        <title>Oil accumulation by the oleaginous diatom Fistulifera solaris as revealed by the genome and transcriptome.</title>
        <authorList>
            <person name="Tanaka T."/>
            <person name="Maeda Y."/>
            <person name="Veluchamy A."/>
            <person name="Tanaka M."/>
            <person name="Abida H."/>
            <person name="Marechal E."/>
            <person name="Bowler C."/>
            <person name="Muto M."/>
            <person name="Sunaga Y."/>
            <person name="Tanaka M."/>
            <person name="Yoshino T."/>
            <person name="Taniguchi T."/>
            <person name="Fukuda Y."/>
            <person name="Nemoto M."/>
            <person name="Matsumoto M."/>
            <person name="Wong P.S."/>
            <person name="Aburatani S."/>
            <person name="Fujibuchi W."/>
        </authorList>
    </citation>
    <scope>NUCLEOTIDE SEQUENCE [LARGE SCALE GENOMIC DNA]</scope>
    <source>
        <strain evidence="3 4">JPCC DA0580</strain>
    </source>
</reference>
<feature type="chain" id="PRO_5012441899" description="Methyltransferase domain-containing protein" evidence="1">
    <location>
        <begin position="21"/>
        <end position="274"/>
    </location>
</feature>
<keyword evidence="4" id="KW-1185">Reference proteome</keyword>
<sequence length="274" mass="29863">MMKSSVFALSIFASTESLSAAPDTSSRTFRTHKYYCPDRRWFLGWTTSLIPSCAIALTPEEASRQYDTYAPSYDNLDGGKVSVALGIEDARREMISKAKGDVLEIGVGTGLNLDKYVGSQLTSLTLVDISEGMLKEAQSRLESLPNVKKVPVKWVQADATSQLVDLFGKNSFDTVIDSFSLCVMGNTGALQSLQQMADVSRNEVLLLENSRSSNAFLGWYQDITADAAAMAGGKGCVYNQDVAAMIQSTKNLQIVKETSYSAGLYRSFVCKVMN</sequence>
<dbReference type="SUPFAM" id="SSF53335">
    <property type="entry name" value="S-adenosyl-L-methionine-dependent methyltransferases"/>
    <property type="match status" value="1"/>
</dbReference>
<dbReference type="InterPro" id="IPR041698">
    <property type="entry name" value="Methyltransf_25"/>
</dbReference>
<dbReference type="CDD" id="cd02440">
    <property type="entry name" value="AdoMet_MTases"/>
    <property type="match status" value="1"/>
</dbReference>
<dbReference type="OrthoDB" id="416496at2759"/>
<dbReference type="EMBL" id="BDSP01000177">
    <property type="protein sequence ID" value="GAX22090.1"/>
    <property type="molecule type" value="Genomic_DNA"/>
</dbReference>
<evidence type="ECO:0000313" key="3">
    <source>
        <dbReference type="EMBL" id="GAX22090.1"/>
    </source>
</evidence>
<accession>A0A1Z5K742</accession>
<name>A0A1Z5K742_FISSO</name>
<proteinExistence type="predicted"/>
<dbReference type="Pfam" id="PF13649">
    <property type="entry name" value="Methyltransf_25"/>
    <property type="match status" value="1"/>
</dbReference>
<feature type="signal peptide" evidence="1">
    <location>
        <begin position="1"/>
        <end position="20"/>
    </location>
</feature>
<organism evidence="3 4">
    <name type="scientific">Fistulifera solaris</name>
    <name type="common">Oleaginous diatom</name>
    <dbReference type="NCBI Taxonomy" id="1519565"/>
    <lineage>
        <taxon>Eukaryota</taxon>
        <taxon>Sar</taxon>
        <taxon>Stramenopiles</taxon>
        <taxon>Ochrophyta</taxon>
        <taxon>Bacillariophyta</taxon>
        <taxon>Bacillariophyceae</taxon>
        <taxon>Bacillariophycidae</taxon>
        <taxon>Naviculales</taxon>
        <taxon>Naviculaceae</taxon>
        <taxon>Fistulifera</taxon>
    </lineage>
</organism>
<gene>
    <name evidence="3" type="ORF">FisN_6Hh338</name>
</gene>
<evidence type="ECO:0000259" key="2">
    <source>
        <dbReference type="Pfam" id="PF13649"/>
    </source>
</evidence>